<gene>
    <name evidence="4" type="ORF">BC739_006116</name>
</gene>
<feature type="transmembrane region" description="Helical" evidence="2">
    <location>
        <begin position="43"/>
        <end position="62"/>
    </location>
</feature>
<feature type="region of interest" description="Disordered" evidence="1">
    <location>
        <begin position="502"/>
        <end position="523"/>
    </location>
</feature>
<feature type="domain" description="YdbS-like PH" evidence="3">
    <location>
        <begin position="408"/>
        <end position="485"/>
    </location>
</feature>
<dbReference type="PANTHER" id="PTHR34473">
    <property type="entry name" value="UPF0699 TRANSMEMBRANE PROTEIN YDBS"/>
    <property type="match status" value="1"/>
</dbReference>
<sequence length="523" mass="57242">MIGQWQRLDRRTLAVHLKWLGPPIGSVALYALFTGGDFNRDALIRLGVLTCCFLLVSCFEAVQLLTTGYRVTEELFELRKGLLLRQHKSIRLERIRRVDLTANPIHRVLGIAVVRIGTGEHHSHGAQELKLASLSRAAGQQLREELLQRANSAATEPEQAPEDGVLAKLDWAWIRYAPLTAWGVLSIVIIVGALTRVVDWFGVHIEVLLDAVIRFFGTASTTEVFVTLGLVTLVLGVLSSLVAFVEEWWNYRLERPNKHTYRVRRGLLTTRQVAIDRRRMRGVEVRQPLLMRLAGAARVEAIATGLTGGHEEHTKIHVLTPAIPKPEADRIAAAVAEQFPSPTASTRLTGHPKPALRRRFVRAAWVVLGVLGLLVLGGLTVSPNLLTAAWITAIPLVPICAALAVDAYRALGHGLTGAYLVTRYGAITRSTVAVRTDGVIGWRVVRSPTQRLSGLATVSAITSAGKRGCYKVRDVGVSEGLSFADEAVPGLLAPFLRRRSTPTATPVGTEEDVTTRNILDRAQ</sequence>
<feature type="transmembrane region" description="Helical" evidence="2">
    <location>
        <begin position="224"/>
        <end position="245"/>
    </location>
</feature>
<feature type="transmembrane region" description="Helical" evidence="2">
    <location>
        <begin position="12"/>
        <end position="31"/>
    </location>
</feature>
<evidence type="ECO:0000256" key="2">
    <source>
        <dbReference type="SAM" id="Phobius"/>
    </source>
</evidence>
<feature type="domain" description="YdbS-like PH" evidence="3">
    <location>
        <begin position="66"/>
        <end position="144"/>
    </location>
</feature>
<proteinExistence type="predicted"/>
<keyword evidence="2" id="KW-0472">Membrane</keyword>
<accession>A0ABR6BQP1</accession>
<dbReference type="PIRSF" id="PIRSF026631">
    <property type="entry name" value="UCP026631"/>
    <property type="match status" value="1"/>
</dbReference>
<reference evidence="4 5" key="1">
    <citation type="submission" date="2020-08" db="EMBL/GenBank/DDBJ databases">
        <title>Genomic Encyclopedia of Archaeal and Bacterial Type Strains, Phase II (KMG-II): from individual species to whole genera.</title>
        <authorList>
            <person name="Goeker M."/>
        </authorList>
    </citation>
    <scope>NUCLEOTIDE SEQUENCE [LARGE SCALE GENOMIC DNA]</scope>
    <source>
        <strain evidence="4 5">DSM 43850</strain>
    </source>
</reference>
<dbReference type="PANTHER" id="PTHR34473:SF2">
    <property type="entry name" value="UPF0699 TRANSMEMBRANE PROTEIN YDBT"/>
    <property type="match status" value="1"/>
</dbReference>
<dbReference type="EMBL" id="JACJID010000004">
    <property type="protein sequence ID" value="MBA8928899.1"/>
    <property type="molecule type" value="Genomic_DNA"/>
</dbReference>
<dbReference type="Proteomes" id="UP000517916">
    <property type="component" value="Unassembled WGS sequence"/>
</dbReference>
<evidence type="ECO:0000313" key="4">
    <source>
        <dbReference type="EMBL" id="MBA8928899.1"/>
    </source>
</evidence>
<evidence type="ECO:0000259" key="3">
    <source>
        <dbReference type="Pfam" id="PF03703"/>
    </source>
</evidence>
<dbReference type="Pfam" id="PF03703">
    <property type="entry name" value="bPH_2"/>
    <property type="match status" value="3"/>
</dbReference>
<dbReference type="InterPro" id="IPR005182">
    <property type="entry name" value="YdbS-like_PH"/>
</dbReference>
<organism evidence="4 5">
    <name type="scientific">Kutzneria viridogrisea</name>
    <dbReference type="NCBI Taxonomy" id="47990"/>
    <lineage>
        <taxon>Bacteria</taxon>
        <taxon>Bacillati</taxon>
        <taxon>Actinomycetota</taxon>
        <taxon>Actinomycetes</taxon>
        <taxon>Pseudonocardiales</taxon>
        <taxon>Pseudonocardiaceae</taxon>
        <taxon>Kutzneria</taxon>
    </lineage>
</organism>
<keyword evidence="2" id="KW-1133">Transmembrane helix</keyword>
<feature type="transmembrane region" description="Helical" evidence="2">
    <location>
        <begin position="360"/>
        <end position="379"/>
    </location>
</feature>
<feature type="transmembrane region" description="Helical" evidence="2">
    <location>
        <begin position="176"/>
        <end position="198"/>
    </location>
</feature>
<keyword evidence="5" id="KW-1185">Reference proteome</keyword>
<protein>
    <submittedName>
        <fullName evidence="4">Membrane protein</fullName>
    </submittedName>
</protein>
<feature type="transmembrane region" description="Helical" evidence="2">
    <location>
        <begin position="385"/>
        <end position="405"/>
    </location>
</feature>
<evidence type="ECO:0000256" key="1">
    <source>
        <dbReference type="SAM" id="MobiDB-lite"/>
    </source>
</evidence>
<evidence type="ECO:0000313" key="5">
    <source>
        <dbReference type="Proteomes" id="UP000517916"/>
    </source>
</evidence>
<dbReference type="InterPro" id="IPR014529">
    <property type="entry name" value="UCP026631"/>
</dbReference>
<comment type="caution">
    <text evidence="4">The sequence shown here is derived from an EMBL/GenBank/DDBJ whole genome shotgun (WGS) entry which is preliminary data.</text>
</comment>
<name>A0ABR6BQP1_9PSEU</name>
<keyword evidence="2" id="KW-0812">Transmembrane</keyword>
<feature type="domain" description="YdbS-like PH" evidence="3">
    <location>
        <begin position="262"/>
        <end position="333"/>
    </location>
</feature>
<dbReference type="RefSeq" id="WP_182839081.1">
    <property type="nucleotide sequence ID" value="NZ_BAAABQ010000016.1"/>
</dbReference>